<proteinExistence type="predicted"/>
<name>A0ABX4YF14_9LEPT</name>
<organism evidence="2 3">
    <name type="scientific">Leptospira inadai serovar Lyme</name>
    <dbReference type="NCBI Taxonomy" id="293084"/>
    <lineage>
        <taxon>Bacteria</taxon>
        <taxon>Pseudomonadati</taxon>
        <taxon>Spirochaetota</taxon>
        <taxon>Spirochaetia</taxon>
        <taxon>Leptospirales</taxon>
        <taxon>Leptospiraceae</taxon>
        <taxon>Leptospira</taxon>
    </lineage>
</organism>
<feature type="compositionally biased region" description="Polar residues" evidence="1">
    <location>
        <begin position="59"/>
        <end position="69"/>
    </location>
</feature>
<keyword evidence="3" id="KW-1185">Reference proteome</keyword>
<comment type="caution">
    <text evidence="2">The sequence shown here is derived from an EMBL/GenBank/DDBJ whole genome shotgun (WGS) entry which is preliminary data.</text>
</comment>
<evidence type="ECO:0000313" key="3">
    <source>
        <dbReference type="Proteomes" id="UP000094669"/>
    </source>
</evidence>
<feature type="compositionally biased region" description="Basic and acidic residues" evidence="1">
    <location>
        <begin position="33"/>
        <end position="45"/>
    </location>
</feature>
<accession>A0ABX4YF14</accession>
<dbReference type="EMBL" id="MCRM02000022">
    <property type="protein sequence ID" value="PNV73617.1"/>
    <property type="molecule type" value="Genomic_DNA"/>
</dbReference>
<feature type="region of interest" description="Disordered" evidence="1">
    <location>
        <begin position="33"/>
        <end position="69"/>
    </location>
</feature>
<protein>
    <submittedName>
        <fullName evidence="2">Uncharacterized protein</fullName>
    </submittedName>
</protein>
<evidence type="ECO:0000256" key="1">
    <source>
        <dbReference type="SAM" id="MobiDB-lite"/>
    </source>
</evidence>
<sequence length="69" mass="8326">MRWRSHCSGFAFRRQRSEDRRVRFAHARQKLPDREKVTEVEERSPVYRNFSPEHGNPAHQCSVSQRTED</sequence>
<dbReference type="Proteomes" id="UP000094669">
    <property type="component" value="Unassembled WGS sequence"/>
</dbReference>
<evidence type="ECO:0000313" key="2">
    <source>
        <dbReference type="EMBL" id="PNV73617.1"/>
    </source>
</evidence>
<gene>
    <name evidence="2" type="ORF">BES34_016850</name>
</gene>
<reference evidence="2" key="1">
    <citation type="submission" date="2018-01" db="EMBL/GenBank/DDBJ databases">
        <title>Genomic characterization of Leptospira inadai serogroup Lyme isolated from captured rat in Brazil and comparative analysis with human reference strain.</title>
        <authorList>
            <person name="Moreno L.Z."/>
            <person name="Loureiro A.P."/>
            <person name="Miraglia F."/>
            <person name="Kremer F.S."/>
            <person name="Eslabao M.R."/>
            <person name="Dellagostin O.A."/>
            <person name="Lilenbaum W."/>
            <person name="Moreno A.M."/>
        </authorList>
    </citation>
    <scope>NUCLEOTIDE SEQUENCE [LARGE SCALE GENOMIC DNA]</scope>
    <source>
        <strain evidence="2">M34/99</strain>
    </source>
</reference>